<dbReference type="PROSITE" id="PS00210">
    <property type="entry name" value="HEMOCYANIN_2"/>
    <property type="match status" value="1"/>
</dbReference>
<dbReference type="InterPro" id="IPR000896">
    <property type="entry name" value="Hemocyanin/hexamerin_mid_dom"/>
</dbReference>
<dbReference type="InterPro" id="IPR005203">
    <property type="entry name" value="Hemocyanin_C"/>
</dbReference>
<dbReference type="PANTHER" id="PTHR11511">
    <property type="entry name" value="LARVAL STORAGE PROTEIN/PHENOLOXIDASE"/>
    <property type="match status" value="1"/>
</dbReference>
<sequence>MWLCFMLFGIVLSIAEKDFGSKEEVNFNYDQHKITGNNKDIFIKNLLKEGKEYSKVFLEYVNNGTTNEGQTFNIYEDDMRTATIALFRVLLDFHHNDRIKYEKLLDWARHNINSDMLDYAKRLVTLISEDNIEEKFLPPFIAKPNFFVNGETILKALYVKRNKGKISDDVMNIYQIYDIDNNIIAINANYSQWNGPFDACDKNIKYFTEDVALNSYYYGLHLLHPFWMSNEELSELNPRHAEHYYFAHRQLYARYLLEKNHLDTSLKLQDETCTFDNCPYLYYENGLPFPTRSYLIGQDIKYDVAYLKSIDTAIKECILREMVVMENGTYIRIDDDNYIDLLAKLIRANFDGIKAAKVIRSLFGYGYNGYPSDKANPSPSLLNHPQTTLRDPVYWILIREGLGYFLKYTDKTEPLNISTYETDEFFISDANFSRLATNFDYFLFNLYNSLESDPLNSTVKPSLNIFARQRRLNNEPFILNFTIESKTQKEVSISLFLGPNCNLGTCHEMYIRFFQLDCYRHKLREGINRVTWTPDMSSRYNDYDEKKLVDFNKETNYDIFKFPKNLIIPKGTEQGLNLTLFIMVLDEKELSDVSSNFRKYNKIIREVDTKPLGFPFHRKVDIFNGSASNYRFFNITIFHDHSYPDNTGFFSSYLY</sequence>
<dbReference type="SUPFAM" id="SSF81296">
    <property type="entry name" value="E set domains"/>
    <property type="match status" value="1"/>
</dbReference>
<dbReference type="Pfam" id="PF03723">
    <property type="entry name" value="Hemocyanin_C"/>
    <property type="match status" value="1"/>
</dbReference>
<keyword evidence="3" id="KW-0732">Signal</keyword>
<proteinExistence type="inferred from homology"/>
<gene>
    <name evidence="6" type="ORF">CHILSU_LOCUS4058</name>
</gene>
<dbReference type="Gene3D" id="1.20.1370.10">
    <property type="entry name" value="Hemocyanin, N-terminal domain"/>
    <property type="match status" value="1"/>
</dbReference>
<dbReference type="InterPro" id="IPR008922">
    <property type="entry name" value="Di-copper_centre_dom_sf"/>
</dbReference>
<evidence type="ECO:0000313" key="7">
    <source>
        <dbReference type="Proteomes" id="UP001153292"/>
    </source>
</evidence>
<feature type="domain" description="Hemocyanin middle" evidence="4">
    <location>
        <begin position="144"/>
        <end position="400"/>
    </location>
</feature>
<dbReference type="PROSITE" id="PS00209">
    <property type="entry name" value="HEMOCYANIN_1"/>
    <property type="match status" value="1"/>
</dbReference>
<dbReference type="InterPro" id="IPR014756">
    <property type="entry name" value="Ig_E-set"/>
</dbReference>
<dbReference type="SUPFAM" id="SSF48056">
    <property type="entry name" value="Di-copper centre-containing domain"/>
    <property type="match status" value="1"/>
</dbReference>
<protein>
    <submittedName>
        <fullName evidence="6">Uncharacterized protein</fullName>
    </submittedName>
</protein>
<evidence type="ECO:0000313" key="6">
    <source>
        <dbReference type="EMBL" id="CAH0680090.1"/>
    </source>
</evidence>
<evidence type="ECO:0000259" key="5">
    <source>
        <dbReference type="Pfam" id="PF03723"/>
    </source>
</evidence>
<comment type="similarity">
    <text evidence="2">Belongs to the hemocyanin family.</text>
</comment>
<keyword evidence="1" id="KW-0758">Storage protein</keyword>
<dbReference type="InterPro" id="IPR037020">
    <property type="entry name" value="Hemocyanin_C_sf"/>
</dbReference>
<reference evidence="6" key="1">
    <citation type="submission" date="2021-12" db="EMBL/GenBank/DDBJ databases">
        <authorList>
            <person name="King R."/>
        </authorList>
    </citation>
    <scope>NUCLEOTIDE SEQUENCE</scope>
</reference>
<evidence type="ECO:0000256" key="2">
    <source>
        <dbReference type="ARBA" id="ARBA00038082"/>
    </source>
</evidence>
<dbReference type="Gene3D" id="1.10.1280.10">
    <property type="entry name" value="Di-copper center containing domain from catechol oxidase"/>
    <property type="match status" value="1"/>
</dbReference>
<dbReference type="PRINTS" id="PR00187">
    <property type="entry name" value="HAEMOCYANIN"/>
</dbReference>
<name>A0ABN8EAN6_CHISP</name>
<feature type="signal peptide" evidence="3">
    <location>
        <begin position="1"/>
        <end position="15"/>
    </location>
</feature>
<dbReference type="SUPFAM" id="SSF48050">
    <property type="entry name" value="Hemocyanin, N-terminal domain"/>
    <property type="match status" value="1"/>
</dbReference>
<dbReference type="PANTHER" id="PTHR11511:SF5">
    <property type="entry name" value="FAT-BODY PROTEIN 1-RELATED"/>
    <property type="match status" value="1"/>
</dbReference>
<dbReference type="Pfam" id="PF00372">
    <property type="entry name" value="Hemocyanin_M"/>
    <property type="match status" value="1"/>
</dbReference>
<evidence type="ECO:0000259" key="4">
    <source>
        <dbReference type="Pfam" id="PF00372"/>
    </source>
</evidence>
<evidence type="ECO:0000256" key="1">
    <source>
        <dbReference type="ARBA" id="ARBA00022761"/>
    </source>
</evidence>
<feature type="chain" id="PRO_5045791503" evidence="3">
    <location>
        <begin position="16"/>
        <end position="655"/>
    </location>
</feature>
<dbReference type="InterPro" id="IPR013788">
    <property type="entry name" value="Hemocyanin/hexamerin"/>
</dbReference>
<dbReference type="Gene3D" id="2.60.40.1520">
    <property type="entry name" value="Hemocyanin, C-terminal domain"/>
    <property type="match status" value="1"/>
</dbReference>
<accession>A0ABN8EAN6</accession>
<dbReference type="Proteomes" id="UP001153292">
    <property type="component" value="Chromosome 18"/>
</dbReference>
<dbReference type="InterPro" id="IPR036697">
    <property type="entry name" value="Hemocyanin_N_sf"/>
</dbReference>
<evidence type="ECO:0000256" key="3">
    <source>
        <dbReference type="SAM" id="SignalP"/>
    </source>
</evidence>
<organism evidence="6 7">
    <name type="scientific">Chilo suppressalis</name>
    <name type="common">Asiatic rice borer moth</name>
    <dbReference type="NCBI Taxonomy" id="168631"/>
    <lineage>
        <taxon>Eukaryota</taxon>
        <taxon>Metazoa</taxon>
        <taxon>Ecdysozoa</taxon>
        <taxon>Arthropoda</taxon>
        <taxon>Hexapoda</taxon>
        <taxon>Insecta</taxon>
        <taxon>Pterygota</taxon>
        <taxon>Neoptera</taxon>
        <taxon>Endopterygota</taxon>
        <taxon>Lepidoptera</taxon>
        <taxon>Glossata</taxon>
        <taxon>Ditrysia</taxon>
        <taxon>Pyraloidea</taxon>
        <taxon>Crambidae</taxon>
        <taxon>Crambinae</taxon>
        <taxon>Chilo</taxon>
    </lineage>
</organism>
<keyword evidence="7" id="KW-1185">Reference proteome</keyword>
<feature type="domain" description="Hemocyanin C-terminal" evidence="5">
    <location>
        <begin position="425"/>
        <end position="639"/>
    </location>
</feature>
<dbReference type="EMBL" id="OU963911">
    <property type="protein sequence ID" value="CAH0680090.1"/>
    <property type="molecule type" value="Genomic_DNA"/>
</dbReference>